<evidence type="ECO:0000256" key="2">
    <source>
        <dbReference type="ARBA" id="ARBA00022525"/>
    </source>
</evidence>
<dbReference type="InterPro" id="IPR011049">
    <property type="entry name" value="Serralysin-like_metalloprot_C"/>
</dbReference>
<comment type="subcellular location">
    <subcellularLocation>
        <location evidence="1">Secreted</location>
    </subcellularLocation>
</comment>
<evidence type="ECO:0000256" key="1">
    <source>
        <dbReference type="ARBA" id="ARBA00004613"/>
    </source>
</evidence>
<gene>
    <name evidence="4" type="ORF">EG244_08125</name>
</gene>
<proteinExistence type="predicted"/>
<dbReference type="GO" id="GO:0005576">
    <property type="term" value="C:extracellular region"/>
    <property type="evidence" value="ECO:0007669"/>
    <property type="project" value="UniProtKB-SubCell"/>
</dbReference>
<feature type="compositionally biased region" description="Pro residues" evidence="3">
    <location>
        <begin position="484"/>
        <end position="494"/>
    </location>
</feature>
<dbReference type="PANTHER" id="PTHR38340">
    <property type="entry name" value="S-LAYER PROTEIN"/>
    <property type="match status" value="1"/>
</dbReference>
<dbReference type="InterPro" id="IPR018511">
    <property type="entry name" value="Hemolysin-typ_Ca-bd_CS"/>
</dbReference>
<evidence type="ECO:0000256" key="3">
    <source>
        <dbReference type="SAM" id="MobiDB-lite"/>
    </source>
</evidence>
<dbReference type="InterPro" id="IPR049886">
    <property type="entry name" value="CFI_box_CTERM_dom"/>
</dbReference>
<dbReference type="Proteomes" id="UP000282125">
    <property type="component" value="Unassembled WGS sequence"/>
</dbReference>
<evidence type="ECO:0000313" key="5">
    <source>
        <dbReference type="Proteomes" id="UP000282125"/>
    </source>
</evidence>
<evidence type="ECO:0000313" key="4">
    <source>
        <dbReference type="EMBL" id="RRH75877.1"/>
    </source>
</evidence>
<dbReference type="OrthoDB" id="733404at2"/>
<organism evidence="4 5">
    <name type="scientific">Falsigemmobacter faecalis</name>
    <dbReference type="NCBI Taxonomy" id="2488730"/>
    <lineage>
        <taxon>Bacteria</taxon>
        <taxon>Pseudomonadati</taxon>
        <taxon>Pseudomonadota</taxon>
        <taxon>Alphaproteobacteria</taxon>
        <taxon>Rhodobacterales</taxon>
        <taxon>Paracoccaceae</taxon>
        <taxon>Falsigemmobacter</taxon>
    </lineage>
</organism>
<sequence>MPEILRGGPGDDRLQTSAEVRRIYGHQGNDTLTTGIHGGGAWGGIGDDTLIGGGRGVVQSHLYGGAGADTLYLDVSDSTAPYGDHAWGDQGPDKFIFIGREGSDARITGRIDDFDYSRDEIWIGDDRLDLQNLPAGVRIVSLYAQPWLLIDDRVLYSLEGARKVEGLIRPPPGSDPDGNANGEERHFIGWPEEWANGVPRSADIPYEDYVAYFPRNEGPHRDWEMATPRYTSGDDTIEGTDAGERLIGGDGRDQLTGRGGDDLIHGGEGHDTIDGGGGNDSISGGLDNDLLRGGAGEDIIYGGSGHDTLYGGSGDDRLHGNGGRDFIYGGEGNDTLTGGTGDDSLYGGEGNDLLYASYPDETAAPSNYSEDMLSGDRGNDTLVAAEGGTVTMTGGQGADLMIAAKDASLILTDFTPGEDWLDLNGELPADTDPASLLQPRTRPGESQPQDLLLTLSGSASVLFQGLADVDRAALLASMGQTGPGRPPEPPPPDPDGGDGDGDGGEEEEPPPDKEDEDEGGDCFVAGASYQSDHHPDVLWLRRYRDEVLRGTGAGRRFITLYYRYGPLAAGFIRRHPRLRPLCRRGLERLVTWGRRHYPGWQSPPL</sequence>
<dbReference type="PRINTS" id="PR00313">
    <property type="entry name" value="CABNDNGRPT"/>
</dbReference>
<reference evidence="4 5" key="1">
    <citation type="submission" date="2018-11" db="EMBL/GenBank/DDBJ databases">
        <title>Gemmobacter sp. nov., YIM 102744-1 draft genome.</title>
        <authorList>
            <person name="Li G."/>
            <person name="Jiang Y."/>
        </authorList>
    </citation>
    <scope>NUCLEOTIDE SEQUENCE [LARGE SCALE GENOMIC DNA]</scope>
    <source>
        <strain evidence="4 5">YIM 102744-1</strain>
    </source>
</reference>
<dbReference type="AlphaFoldDB" id="A0A3P3DNQ9"/>
<keyword evidence="5" id="KW-1185">Reference proteome</keyword>
<dbReference type="Gene3D" id="2.150.10.10">
    <property type="entry name" value="Serralysin-like metalloprotease, C-terminal"/>
    <property type="match status" value="4"/>
</dbReference>
<dbReference type="RefSeq" id="WP_124964501.1">
    <property type="nucleotide sequence ID" value="NZ_RRAZ01000009.1"/>
</dbReference>
<dbReference type="Pfam" id="PF00353">
    <property type="entry name" value="HemolysinCabind"/>
    <property type="match status" value="5"/>
</dbReference>
<dbReference type="NCBIfam" id="NF041770">
    <property type="entry name" value="CFI_box_CTERM"/>
    <property type="match status" value="1"/>
</dbReference>
<dbReference type="InterPro" id="IPR001343">
    <property type="entry name" value="Hemolysn_Ca-bd"/>
</dbReference>
<keyword evidence="2" id="KW-0964">Secreted</keyword>
<name>A0A3P3DNQ9_9RHOB</name>
<feature type="region of interest" description="Disordered" evidence="3">
    <location>
        <begin position="422"/>
        <end position="449"/>
    </location>
</feature>
<feature type="region of interest" description="Disordered" evidence="3">
    <location>
        <begin position="223"/>
        <end position="254"/>
    </location>
</feature>
<feature type="compositionally biased region" description="Acidic residues" evidence="3">
    <location>
        <begin position="495"/>
        <end position="520"/>
    </location>
</feature>
<dbReference type="SUPFAM" id="SSF51120">
    <property type="entry name" value="beta-Roll"/>
    <property type="match status" value="4"/>
</dbReference>
<dbReference type="InterPro" id="IPR050557">
    <property type="entry name" value="RTX_toxin/Mannuronan_C5-epim"/>
</dbReference>
<dbReference type="PANTHER" id="PTHR38340:SF1">
    <property type="entry name" value="S-LAYER PROTEIN"/>
    <property type="match status" value="1"/>
</dbReference>
<feature type="region of interest" description="Disordered" evidence="3">
    <location>
        <begin position="477"/>
        <end position="527"/>
    </location>
</feature>
<dbReference type="PROSITE" id="PS00330">
    <property type="entry name" value="HEMOLYSIN_CALCIUM"/>
    <property type="match status" value="3"/>
</dbReference>
<dbReference type="EMBL" id="RRAZ01000009">
    <property type="protein sequence ID" value="RRH75877.1"/>
    <property type="molecule type" value="Genomic_DNA"/>
</dbReference>
<accession>A0A3P3DNQ9</accession>
<protein>
    <submittedName>
        <fullName evidence="4">Calcium-binding protein</fullName>
    </submittedName>
</protein>
<dbReference type="GO" id="GO:0005509">
    <property type="term" value="F:calcium ion binding"/>
    <property type="evidence" value="ECO:0007669"/>
    <property type="project" value="InterPro"/>
</dbReference>
<comment type="caution">
    <text evidence="4">The sequence shown here is derived from an EMBL/GenBank/DDBJ whole genome shotgun (WGS) entry which is preliminary data.</text>
</comment>